<evidence type="ECO:0000313" key="3">
    <source>
        <dbReference type="Proteomes" id="UP000034034"/>
    </source>
</evidence>
<dbReference type="HOGENOM" id="CLU_090638_1_0_11"/>
<accession>A0A0F7CN31</accession>
<keyword evidence="3" id="KW-1185">Reference proteome</keyword>
<dbReference type="KEGG" id="sxi:SXIM_08170"/>
<organism evidence="2 3">
    <name type="scientific">Streptomyces xiamenensis</name>
    <dbReference type="NCBI Taxonomy" id="408015"/>
    <lineage>
        <taxon>Bacteria</taxon>
        <taxon>Bacillati</taxon>
        <taxon>Actinomycetota</taxon>
        <taxon>Actinomycetes</taxon>
        <taxon>Kitasatosporales</taxon>
        <taxon>Streptomycetaceae</taxon>
        <taxon>Streptomyces</taxon>
    </lineage>
</organism>
<dbReference type="NCBIfam" id="NF033218">
    <property type="entry name" value="anchor_AmaP"/>
    <property type="match status" value="1"/>
</dbReference>
<dbReference type="RefSeq" id="WP_030733828.1">
    <property type="nucleotide sequence ID" value="NZ_CP009922.3"/>
</dbReference>
<reference evidence="2" key="1">
    <citation type="submission" date="2019-08" db="EMBL/GenBank/DDBJ databases">
        <title>Complete genome sequence of a mangrove-derived Streptomyces xiamenensis.</title>
        <authorList>
            <person name="Xu J."/>
        </authorList>
    </citation>
    <scope>NUCLEOTIDE SEQUENCE</scope>
    <source>
        <strain evidence="2">318</strain>
    </source>
</reference>
<name>A0A0F7CN31_9ACTN</name>
<dbReference type="EMBL" id="CP009922">
    <property type="protein sequence ID" value="AKG42201.1"/>
    <property type="molecule type" value="Genomic_DNA"/>
</dbReference>
<dbReference type="PATRIC" id="fig|408015.6.peg.846"/>
<dbReference type="Proteomes" id="UP000034034">
    <property type="component" value="Chromosome"/>
</dbReference>
<dbReference type="AlphaFoldDB" id="A0A0F7CN31"/>
<protein>
    <submittedName>
        <fullName evidence="2">Membrane protein</fullName>
    </submittedName>
</protein>
<dbReference type="STRING" id="408015.SXIM_08170"/>
<gene>
    <name evidence="2" type="ORF">SXIM_08170</name>
</gene>
<evidence type="ECO:0000313" key="2">
    <source>
        <dbReference type="EMBL" id="AKG42201.1"/>
    </source>
</evidence>
<keyword evidence="1" id="KW-0812">Transmembrane</keyword>
<keyword evidence="1" id="KW-1133">Transmembrane helix</keyword>
<feature type="transmembrane region" description="Helical" evidence="1">
    <location>
        <begin position="66"/>
        <end position="87"/>
    </location>
</feature>
<evidence type="ECO:0000256" key="1">
    <source>
        <dbReference type="SAM" id="Phobius"/>
    </source>
</evidence>
<proteinExistence type="predicted"/>
<keyword evidence="1" id="KW-0472">Membrane</keyword>
<sequence>MLRITNRILLALTGLGLLTVGLAVLFAALDLPGRWGITLPSGYTWRGPGNVLLGADGRTRWHEAGWFWPVVLGLLGLLVLLALWWLLAQLRRRRLSEILVDSEDGVGALLRGQAMEEVVRAEAESLPGIDHATVTLTGRRTEPRARVGLLLSPQAEPADVVRRLEAEALAHAGRSAGLESLPTEVRLRAAKHPPERVS</sequence>